<gene>
    <name evidence="2" type="ORF">LNAOJCKE_4208</name>
</gene>
<sequence length="262" mass="27450">MDGADPLQQRGIGNCPYRGLAAGLGVAPGLRYTEHTGHGDDREVGLVGAHELEAPDGRPRSPARTKPPRARGCHAPVSVAGSDAAAGQTRRTRSPSGCGRPSAAWPRGGPRCGQPPRPSSGWSGATARIRGPKSVGSRPARTRSTICRRNSAGYAGRVLGIGKTPHAKAVSVPNKPALSQVALNDSAGSSEAASTSKTGLLRLRFTQAMDLPRQHHARSHQGCVQELKEKRPVLHRLNLADLAVPELREALATNGPTPTMAR</sequence>
<evidence type="ECO:0000256" key="1">
    <source>
        <dbReference type="SAM" id="MobiDB-lite"/>
    </source>
</evidence>
<evidence type="ECO:0000313" key="3">
    <source>
        <dbReference type="Proteomes" id="UP001055039"/>
    </source>
</evidence>
<feature type="compositionally biased region" description="Basic residues" evidence="1">
    <location>
        <begin position="61"/>
        <end position="72"/>
    </location>
</feature>
<feature type="region of interest" description="Disordered" evidence="1">
    <location>
        <begin position="30"/>
        <end position="149"/>
    </location>
</feature>
<organism evidence="2 3">
    <name type="scientific">Methylorubrum aminovorans</name>
    <dbReference type="NCBI Taxonomy" id="269069"/>
    <lineage>
        <taxon>Bacteria</taxon>
        <taxon>Pseudomonadati</taxon>
        <taxon>Pseudomonadota</taxon>
        <taxon>Alphaproteobacteria</taxon>
        <taxon>Hyphomicrobiales</taxon>
        <taxon>Methylobacteriaceae</taxon>
        <taxon>Methylorubrum</taxon>
    </lineage>
</organism>
<feature type="compositionally biased region" description="Basic and acidic residues" evidence="1">
    <location>
        <begin position="32"/>
        <end position="59"/>
    </location>
</feature>
<accession>A0ABQ4UI96</accession>
<name>A0ABQ4UI96_9HYPH</name>
<evidence type="ECO:0000313" key="2">
    <source>
        <dbReference type="EMBL" id="GJE66984.1"/>
    </source>
</evidence>
<keyword evidence="3" id="KW-1185">Reference proteome</keyword>
<dbReference type="Proteomes" id="UP001055039">
    <property type="component" value="Unassembled WGS sequence"/>
</dbReference>
<comment type="caution">
    <text evidence="2">The sequence shown here is derived from an EMBL/GenBank/DDBJ whole genome shotgun (WGS) entry which is preliminary data.</text>
</comment>
<dbReference type="EMBL" id="BPRC01000020">
    <property type="protein sequence ID" value="GJE66984.1"/>
    <property type="molecule type" value="Genomic_DNA"/>
</dbReference>
<protein>
    <submittedName>
        <fullName evidence="2">Uncharacterized protein</fullName>
    </submittedName>
</protein>
<reference evidence="2" key="1">
    <citation type="journal article" date="2021" name="Front. Microbiol.">
        <title>Comprehensive Comparative Genomics and Phenotyping of Methylobacterium Species.</title>
        <authorList>
            <person name="Alessa O."/>
            <person name="Ogura Y."/>
            <person name="Fujitani Y."/>
            <person name="Takami H."/>
            <person name="Hayashi T."/>
            <person name="Sahin N."/>
            <person name="Tani A."/>
        </authorList>
    </citation>
    <scope>NUCLEOTIDE SEQUENCE</scope>
    <source>
        <strain evidence="2">NBRC 15686</strain>
    </source>
</reference>
<reference evidence="2" key="2">
    <citation type="submission" date="2021-08" db="EMBL/GenBank/DDBJ databases">
        <authorList>
            <person name="Tani A."/>
            <person name="Ola A."/>
            <person name="Ogura Y."/>
            <person name="Katsura K."/>
            <person name="Hayashi T."/>
        </authorList>
    </citation>
    <scope>NUCLEOTIDE SEQUENCE</scope>
    <source>
        <strain evidence="2">NBRC 15686</strain>
    </source>
</reference>
<proteinExistence type="predicted"/>